<dbReference type="InterPro" id="IPR036388">
    <property type="entry name" value="WH-like_DNA-bd_sf"/>
</dbReference>
<dbReference type="InterPro" id="IPR036390">
    <property type="entry name" value="WH_DNA-bd_sf"/>
</dbReference>
<evidence type="ECO:0000313" key="2">
    <source>
        <dbReference type="EMBL" id="CAC12311.1"/>
    </source>
</evidence>
<proteinExistence type="predicted"/>
<dbReference type="CDD" id="cd00090">
    <property type="entry name" value="HTH_ARSR"/>
    <property type="match status" value="1"/>
</dbReference>
<dbReference type="GO" id="GO:0003700">
    <property type="term" value="F:DNA-binding transcription factor activity"/>
    <property type="evidence" value="ECO:0007669"/>
    <property type="project" value="InterPro"/>
</dbReference>
<dbReference type="STRING" id="273075.gene:9572408"/>
<reference evidence="2 3" key="1">
    <citation type="journal article" date="2000" name="Nature">
        <title>The genome sequence of the thermoacidophilic scavenger Thermoplasma acidophilum.</title>
        <authorList>
            <person name="Ruepp A."/>
            <person name="Graml W."/>
            <person name="Santos-Martinez M.L."/>
            <person name="Koretke K.K."/>
            <person name="Volker C."/>
            <person name="Mewes H.W."/>
            <person name="Frishman D."/>
            <person name="Stocker S."/>
            <person name="Lupas A.N."/>
            <person name="Baumeister W."/>
        </authorList>
    </citation>
    <scope>NUCLEOTIDE SEQUENCE [LARGE SCALE GENOMIC DNA]</scope>
    <source>
        <strain evidence="3">ATCC 25905 / DSM 1728 / JCM 9062 / NBRC 15155 / AMRC-C165</strain>
    </source>
</reference>
<evidence type="ECO:0000313" key="3">
    <source>
        <dbReference type="Proteomes" id="UP000001024"/>
    </source>
</evidence>
<dbReference type="AlphaFoldDB" id="Q9HIZ0"/>
<dbReference type="PaxDb" id="273075-Ta1186"/>
<dbReference type="KEGG" id="tac:Ta1186"/>
<dbReference type="eggNOG" id="arCOG01692">
    <property type="taxonomic scope" value="Archaea"/>
</dbReference>
<dbReference type="EMBL" id="AL445066">
    <property type="protein sequence ID" value="CAC12311.1"/>
    <property type="molecule type" value="Genomic_DNA"/>
</dbReference>
<dbReference type="EnsemblBacteria" id="CAC12311">
    <property type="protein sequence ID" value="CAC12311"/>
    <property type="gene ID" value="CAC12311"/>
</dbReference>
<dbReference type="RefSeq" id="WP_010901593.1">
    <property type="nucleotide sequence ID" value="NC_002578.1"/>
</dbReference>
<evidence type="ECO:0000259" key="1">
    <source>
        <dbReference type="Pfam" id="PF12802"/>
    </source>
</evidence>
<dbReference type="OrthoDB" id="56972at2157"/>
<dbReference type="InterPro" id="IPR011991">
    <property type="entry name" value="ArsR-like_HTH"/>
</dbReference>
<gene>
    <name evidence="2" type="ordered locus">Ta1186</name>
</gene>
<dbReference type="SUPFAM" id="SSF46785">
    <property type="entry name" value="Winged helix' DNA-binding domain"/>
    <property type="match status" value="1"/>
</dbReference>
<dbReference type="InParanoid" id="Q9HIZ0"/>
<dbReference type="HOGENOM" id="CLU_078469_2_1_2"/>
<feature type="domain" description="HTH marR-type" evidence="1">
    <location>
        <begin position="11"/>
        <end position="63"/>
    </location>
</feature>
<accession>Q9HIZ0</accession>
<keyword evidence="3" id="KW-1185">Reference proteome</keyword>
<dbReference type="Pfam" id="PF12802">
    <property type="entry name" value="MarR_2"/>
    <property type="match status" value="1"/>
</dbReference>
<organism evidence="2 3">
    <name type="scientific">Thermoplasma acidophilum (strain ATCC 25905 / DSM 1728 / JCM 9062 / NBRC 15155 / AMRC-C165)</name>
    <dbReference type="NCBI Taxonomy" id="273075"/>
    <lineage>
        <taxon>Archaea</taxon>
        <taxon>Methanobacteriati</taxon>
        <taxon>Thermoplasmatota</taxon>
        <taxon>Thermoplasmata</taxon>
        <taxon>Thermoplasmatales</taxon>
        <taxon>Thermoplasmataceae</taxon>
        <taxon>Thermoplasma</taxon>
    </lineage>
</organism>
<protein>
    <submittedName>
        <fullName evidence="2">Conserved hypthetical protein</fullName>
    </submittedName>
</protein>
<name>Q9HIZ0_THEAC</name>
<dbReference type="Gene3D" id="1.10.10.10">
    <property type="entry name" value="Winged helix-like DNA-binding domain superfamily/Winged helix DNA-binding domain"/>
    <property type="match status" value="1"/>
</dbReference>
<sequence length="216" mass="24955">MDQERIQDSYPTESRILMALKKSDGMTLQEIAQQMGLSKMAILKHMQVLENRHLVERRIAKGDMGRPFYRFYLLRDSSEAFGSSGDKVLTDLIDFLDSTGNRDLVVKFLEKRYKDVAESYRLIIGGVRDDERVEKLTQLRYEENYVPELKKVGNGKYELLEYNCPIFTVSRKFGEACALECHLFESVLGMKVVSSHTQVNGHGTCKFIIEREKKEP</sequence>
<dbReference type="InterPro" id="IPR000835">
    <property type="entry name" value="HTH_MarR-typ"/>
</dbReference>
<dbReference type="Proteomes" id="UP000001024">
    <property type="component" value="Chromosome"/>
</dbReference>